<proteinExistence type="inferred from homology"/>
<dbReference type="KEGG" id="goe:100908156"/>
<organism evidence="5 6">
    <name type="scientific">Galendromus occidentalis</name>
    <name type="common">western predatory mite</name>
    <dbReference type="NCBI Taxonomy" id="34638"/>
    <lineage>
        <taxon>Eukaryota</taxon>
        <taxon>Metazoa</taxon>
        <taxon>Ecdysozoa</taxon>
        <taxon>Arthropoda</taxon>
        <taxon>Chelicerata</taxon>
        <taxon>Arachnida</taxon>
        <taxon>Acari</taxon>
        <taxon>Parasitiformes</taxon>
        <taxon>Mesostigmata</taxon>
        <taxon>Gamasina</taxon>
        <taxon>Phytoseioidea</taxon>
        <taxon>Phytoseiidae</taxon>
        <taxon>Typhlodrominae</taxon>
        <taxon>Galendromus</taxon>
    </lineage>
</organism>
<dbReference type="InterPro" id="IPR013892">
    <property type="entry name" value="Cyt_c_biogenesis_Cmc1-like"/>
</dbReference>
<name>A0AAJ6QNA0_9ACAR</name>
<reference evidence="6" key="1">
    <citation type="submission" date="2025-08" db="UniProtKB">
        <authorList>
            <consortium name="RefSeq"/>
        </authorList>
    </citation>
    <scope>IDENTIFICATION</scope>
</reference>
<protein>
    <recommendedName>
        <fullName evidence="3">COX assembly mitochondrial protein</fullName>
    </recommendedName>
</protein>
<keyword evidence="5" id="KW-1185">Reference proteome</keyword>
<dbReference type="RefSeq" id="XP_003740504.1">
    <property type="nucleotide sequence ID" value="XM_003740456.2"/>
</dbReference>
<dbReference type="Pfam" id="PF08583">
    <property type="entry name" value="Cmc1"/>
    <property type="match status" value="1"/>
</dbReference>
<comment type="subcellular location">
    <subcellularLocation>
        <location evidence="3">Mitochondrion</location>
    </subcellularLocation>
</comment>
<accession>A0AAJ6QNA0</accession>
<evidence type="ECO:0000313" key="6">
    <source>
        <dbReference type="RefSeq" id="XP_003740504.1"/>
    </source>
</evidence>
<dbReference type="PROSITE" id="PS51808">
    <property type="entry name" value="CHCH"/>
    <property type="match status" value="1"/>
</dbReference>
<evidence type="ECO:0000256" key="4">
    <source>
        <dbReference type="SAM" id="MobiDB-lite"/>
    </source>
</evidence>
<dbReference type="GeneID" id="100908156"/>
<evidence type="ECO:0000313" key="5">
    <source>
        <dbReference type="Proteomes" id="UP000694867"/>
    </source>
</evidence>
<dbReference type="GO" id="GO:0005739">
    <property type="term" value="C:mitochondrion"/>
    <property type="evidence" value="ECO:0007669"/>
    <property type="project" value="UniProtKB-SubCell"/>
</dbReference>
<comment type="similarity">
    <text evidence="1 3">Belongs to the CMC family.</text>
</comment>
<dbReference type="AlphaFoldDB" id="A0AAJ6QNA0"/>
<keyword evidence="2" id="KW-1015">Disulfide bond</keyword>
<feature type="region of interest" description="Disordered" evidence="4">
    <location>
        <begin position="1"/>
        <end position="34"/>
    </location>
</feature>
<keyword evidence="3" id="KW-0496">Mitochondrion</keyword>
<evidence type="ECO:0000256" key="2">
    <source>
        <dbReference type="ARBA" id="ARBA00023157"/>
    </source>
</evidence>
<evidence type="ECO:0000256" key="3">
    <source>
        <dbReference type="RuleBase" id="RU364104"/>
    </source>
</evidence>
<dbReference type="Proteomes" id="UP000694867">
    <property type="component" value="Unplaced"/>
</dbReference>
<gene>
    <name evidence="6" type="primary">LOC100908156</name>
</gene>
<sequence length="131" mass="15403">MTSDEAEKPRDGGKTVLPDWMAGGPHGVGDPNDRRLRNVERNVLIPKIVRERAQKEKCNDLFMNFLECSKRTGFLVIFKCRKERDIMNECLGKWFHDEDFKNECKEQYLAERKVYRETGIPKAQRTKDRVV</sequence>
<evidence type="ECO:0000256" key="1">
    <source>
        <dbReference type="ARBA" id="ARBA00007347"/>
    </source>
</evidence>
<feature type="compositionally biased region" description="Basic and acidic residues" evidence="4">
    <location>
        <begin position="1"/>
        <end position="13"/>
    </location>
</feature>